<evidence type="ECO:0000256" key="1">
    <source>
        <dbReference type="SAM" id="MobiDB-lite"/>
    </source>
</evidence>
<accession>A0A8R1YY01</accession>
<reference evidence="2" key="2">
    <citation type="submission" date="2022-06" db="UniProtKB">
        <authorList>
            <consortium name="EnsemblMetazoa"/>
        </authorList>
    </citation>
    <scope>IDENTIFICATION</scope>
    <source>
        <strain evidence="2">PS312</strain>
    </source>
</reference>
<dbReference type="OrthoDB" id="1427555at2759"/>
<dbReference type="AlphaFoldDB" id="A0A2A6CTB8"/>
<proteinExistence type="predicted"/>
<reference evidence="3" key="1">
    <citation type="journal article" date="2008" name="Nat. Genet.">
        <title>The Pristionchus pacificus genome provides a unique perspective on nematode lifestyle and parasitism.</title>
        <authorList>
            <person name="Dieterich C."/>
            <person name="Clifton S.W."/>
            <person name="Schuster L.N."/>
            <person name="Chinwalla A."/>
            <person name="Delehaunty K."/>
            <person name="Dinkelacker I."/>
            <person name="Fulton L."/>
            <person name="Fulton R."/>
            <person name="Godfrey J."/>
            <person name="Minx P."/>
            <person name="Mitreva M."/>
            <person name="Roeseler W."/>
            <person name="Tian H."/>
            <person name="Witte H."/>
            <person name="Yang S.P."/>
            <person name="Wilson R.K."/>
            <person name="Sommer R.J."/>
        </authorList>
    </citation>
    <scope>NUCLEOTIDE SEQUENCE [LARGE SCALE GENOMIC DNA]</scope>
    <source>
        <strain evidence="3">PS312</strain>
    </source>
</reference>
<organism evidence="2 3">
    <name type="scientific">Pristionchus pacificus</name>
    <name type="common">Parasitic nematode worm</name>
    <dbReference type="NCBI Taxonomy" id="54126"/>
    <lineage>
        <taxon>Eukaryota</taxon>
        <taxon>Metazoa</taxon>
        <taxon>Ecdysozoa</taxon>
        <taxon>Nematoda</taxon>
        <taxon>Chromadorea</taxon>
        <taxon>Rhabditida</taxon>
        <taxon>Rhabditina</taxon>
        <taxon>Diplogasteromorpha</taxon>
        <taxon>Diplogasteroidea</taxon>
        <taxon>Neodiplogasteridae</taxon>
        <taxon>Pristionchus</taxon>
    </lineage>
</organism>
<sequence>MCCYHSFHVYIHCRKRHLVTDINKYFNTMAMTKRDLYEVMCVASGMDEILWEANMNEVDVQIERGLTVYGNEVRGKKGPLEKWWPSFLKSQKTDNLLRSKEKYIPENEYTGEEEKGLMTNHDYHMDREENGQHEMSGMNQSNHDVDKRNGNIESIETKPLIPKLFALTNVKVENSMEILDFTQENGNTEHGNTGMPCSSSSYNTPKTRRTSQRAITERNDFIELASIVHDAGFDADAMEFYKPPSSKPPLNLDDITTL</sequence>
<dbReference type="EnsemblMetazoa" id="PPA39103.1">
    <property type="protein sequence ID" value="PPA39103.1"/>
    <property type="gene ID" value="WBGene00277472"/>
</dbReference>
<keyword evidence="3" id="KW-1185">Reference proteome</keyword>
<feature type="region of interest" description="Disordered" evidence="1">
    <location>
        <begin position="185"/>
        <end position="209"/>
    </location>
</feature>
<evidence type="ECO:0000313" key="2">
    <source>
        <dbReference type="EnsemblMetazoa" id="PPA39103.1"/>
    </source>
</evidence>
<evidence type="ECO:0000313" key="3">
    <source>
        <dbReference type="Proteomes" id="UP000005239"/>
    </source>
</evidence>
<protein>
    <submittedName>
        <fullName evidence="2">Uncharacterized protein</fullName>
    </submittedName>
</protein>
<gene>
    <name evidence="2" type="primary">WBGene00277472</name>
</gene>
<name>A0A2A6CTB8_PRIPA</name>
<feature type="compositionally biased region" description="Polar residues" evidence="1">
    <location>
        <begin position="185"/>
        <end position="205"/>
    </location>
</feature>
<dbReference type="Proteomes" id="UP000005239">
    <property type="component" value="Unassembled WGS sequence"/>
</dbReference>
<accession>A0A2A6CTB8</accession>